<dbReference type="InterPro" id="IPR027385">
    <property type="entry name" value="Beta-barrel_OMP"/>
</dbReference>
<dbReference type="RefSeq" id="WP_130095138.1">
    <property type="nucleotide sequence ID" value="NZ_SETE01000010.1"/>
</dbReference>
<feature type="transmembrane region" description="Helical" evidence="2">
    <location>
        <begin position="20"/>
        <end position="44"/>
    </location>
</feature>
<reference evidence="4 5" key="1">
    <citation type="submission" date="2019-02" db="EMBL/GenBank/DDBJ databases">
        <title>Genome sequence of the sea-ice species Brumimicrobium glaciale.</title>
        <authorList>
            <person name="Bowman J.P."/>
        </authorList>
    </citation>
    <scope>NUCLEOTIDE SEQUENCE [LARGE SCALE GENOMIC DNA]</scope>
    <source>
        <strain evidence="4 5">IC156</strain>
    </source>
</reference>
<evidence type="ECO:0000259" key="3">
    <source>
        <dbReference type="Pfam" id="PF13505"/>
    </source>
</evidence>
<evidence type="ECO:0000256" key="2">
    <source>
        <dbReference type="SAM" id="Phobius"/>
    </source>
</evidence>
<keyword evidence="5" id="KW-1185">Reference proteome</keyword>
<name>A0A4Q4KDY1_9FLAO</name>
<evidence type="ECO:0000256" key="1">
    <source>
        <dbReference type="ARBA" id="ARBA00022729"/>
    </source>
</evidence>
<dbReference type="AlphaFoldDB" id="A0A4Q4KDY1"/>
<keyword evidence="2" id="KW-0812">Transmembrane</keyword>
<feature type="domain" description="Outer membrane protein beta-barrel" evidence="3">
    <location>
        <begin position="34"/>
        <end position="237"/>
    </location>
</feature>
<keyword evidence="2" id="KW-0472">Membrane</keyword>
<comment type="caution">
    <text evidence="4">The sequence shown here is derived from an EMBL/GenBank/DDBJ whole genome shotgun (WGS) entry which is preliminary data.</text>
</comment>
<keyword evidence="2" id="KW-1133">Transmembrane helix</keyword>
<keyword evidence="1" id="KW-0732">Signal</keyword>
<evidence type="ECO:0000313" key="4">
    <source>
        <dbReference type="EMBL" id="RYM30848.1"/>
    </source>
</evidence>
<evidence type="ECO:0000313" key="5">
    <source>
        <dbReference type="Proteomes" id="UP000293952"/>
    </source>
</evidence>
<accession>A0A4Q4KDY1</accession>
<gene>
    <name evidence="4" type="ORF">ERX46_17350</name>
</gene>
<dbReference type="Proteomes" id="UP000293952">
    <property type="component" value="Unassembled WGS sequence"/>
</dbReference>
<protein>
    <recommendedName>
        <fullName evidence="3">Outer membrane protein beta-barrel domain-containing protein</fullName>
    </recommendedName>
</protein>
<dbReference type="OrthoDB" id="9844121at2"/>
<dbReference type="Pfam" id="PF13505">
    <property type="entry name" value="OMP_b-brl"/>
    <property type="match status" value="1"/>
</dbReference>
<proteinExistence type="predicted"/>
<dbReference type="EMBL" id="SETE01000010">
    <property type="protein sequence ID" value="RYM30848.1"/>
    <property type="molecule type" value="Genomic_DNA"/>
</dbReference>
<sequence length="257" mass="29753">MKRIDLSKRISLNFKPRCIFNYIISFKLYFALTAVFISVASVSLAQLQLNFGGSGYGYALNKDELNYDPYGEYGTEYQTSQYLNLGVGYMLNERNYFGIEASAQQSIFDGYSINMSVGMDPMIPLRPEYTAYNYSRRFGLRYTRIFLPNKKIRPILSVSVQQSTEYKWVEKGDQITYIETDNGIELKSEQYSEVYKMNSNNLYLDFRIGAAYHFSDHFSLSLALELSSASTIVWRNMSNQGVQKYELALPFTVHYQF</sequence>
<organism evidence="4 5">
    <name type="scientific">Brumimicrobium glaciale</name>
    <dbReference type="NCBI Taxonomy" id="200475"/>
    <lineage>
        <taxon>Bacteria</taxon>
        <taxon>Pseudomonadati</taxon>
        <taxon>Bacteroidota</taxon>
        <taxon>Flavobacteriia</taxon>
        <taxon>Flavobacteriales</taxon>
        <taxon>Crocinitomicaceae</taxon>
        <taxon>Brumimicrobium</taxon>
    </lineage>
</organism>